<evidence type="ECO:0000256" key="3">
    <source>
        <dbReference type="ARBA" id="ARBA00023082"/>
    </source>
</evidence>
<dbReference type="InterPro" id="IPR013324">
    <property type="entry name" value="RNA_pol_sigma_r3/r4-like"/>
</dbReference>
<dbReference type="InterPro" id="IPR014325">
    <property type="entry name" value="RNA_pol_sigma-E_actinobac"/>
</dbReference>
<dbReference type="InterPro" id="IPR007627">
    <property type="entry name" value="RNA_pol_sigma70_r2"/>
</dbReference>
<evidence type="ECO:0000256" key="1">
    <source>
        <dbReference type="ARBA" id="ARBA00010641"/>
    </source>
</evidence>
<dbReference type="Proteomes" id="UP001589750">
    <property type="component" value="Unassembled WGS sequence"/>
</dbReference>
<evidence type="ECO:0000256" key="4">
    <source>
        <dbReference type="ARBA" id="ARBA00023125"/>
    </source>
</evidence>
<dbReference type="EMBL" id="JBHMDG010000034">
    <property type="protein sequence ID" value="MFB9315498.1"/>
    <property type="molecule type" value="Genomic_DNA"/>
</dbReference>
<dbReference type="InterPro" id="IPR013325">
    <property type="entry name" value="RNA_pol_sigma_r2"/>
</dbReference>
<accession>A0ABV5KFH7</accession>
<keyword evidence="2" id="KW-0805">Transcription regulation</keyword>
<evidence type="ECO:0000313" key="8">
    <source>
        <dbReference type="EMBL" id="MFB9315498.1"/>
    </source>
</evidence>
<dbReference type="PANTHER" id="PTHR43133:SF50">
    <property type="entry name" value="ECF RNA POLYMERASE SIGMA FACTOR SIGM"/>
    <property type="match status" value="1"/>
</dbReference>
<evidence type="ECO:0000313" key="9">
    <source>
        <dbReference type="Proteomes" id="UP001589750"/>
    </source>
</evidence>
<dbReference type="CDD" id="cd06171">
    <property type="entry name" value="Sigma70_r4"/>
    <property type="match status" value="1"/>
</dbReference>
<feature type="domain" description="RNA polymerase sigma-70 region 2" evidence="6">
    <location>
        <begin position="27"/>
        <end position="93"/>
    </location>
</feature>
<dbReference type="InterPro" id="IPR039425">
    <property type="entry name" value="RNA_pol_sigma-70-like"/>
</dbReference>
<sequence>MTTTTDLSGITSRPGRRGLTADDLAELYAAHRLSLVRLALLLVDDRASAEDVVQDAFASLAGRLHQVREPHAALGYLRTSVVNGSRSALRRRRTARGYVPPAEAEPPGPDDRAVLAEEHREVLAGLDRLAPRQREVLVLRYWSGLSEAEIAEACGISRGSVKSTASRALDALELILKGEGR</sequence>
<comment type="similarity">
    <text evidence="1">Belongs to the sigma-70 factor family. ECF subfamily.</text>
</comment>
<evidence type="ECO:0000259" key="7">
    <source>
        <dbReference type="Pfam" id="PF08281"/>
    </source>
</evidence>
<name>A0ABV5KFH7_9ACTN</name>
<comment type="caution">
    <text evidence="8">The sequence shown here is derived from an EMBL/GenBank/DDBJ whole genome shotgun (WGS) entry which is preliminary data.</text>
</comment>
<keyword evidence="4" id="KW-0238">DNA-binding</keyword>
<organism evidence="8 9">
    <name type="scientific">Nocardioides plantarum</name>
    <dbReference type="NCBI Taxonomy" id="29299"/>
    <lineage>
        <taxon>Bacteria</taxon>
        <taxon>Bacillati</taxon>
        <taxon>Actinomycetota</taxon>
        <taxon>Actinomycetes</taxon>
        <taxon>Propionibacteriales</taxon>
        <taxon>Nocardioidaceae</taxon>
        <taxon>Nocardioides</taxon>
    </lineage>
</organism>
<keyword evidence="3" id="KW-0731">Sigma factor</keyword>
<dbReference type="RefSeq" id="WP_211350817.1">
    <property type="nucleotide sequence ID" value="NZ_JBHMDG010000034.1"/>
</dbReference>
<proteinExistence type="inferred from homology"/>
<dbReference type="PANTHER" id="PTHR43133">
    <property type="entry name" value="RNA POLYMERASE ECF-TYPE SIGMA FACTO"/>
    <property type="match status" value="1"/>
</dbReference>
<feature type="domain" description="RNA polymerase sigma factor 70 region 4 type 2" evidence="7">
    <location>
        <begin position="120"/>
        <end position="172"/>
    </location>
</feature>
<evidence type="ECO:0000256" key="5">
    <source>
        <dbReference type="ARBA" id="ARBA00023163"/>
    </source>
</evidence>
<dbReference type="Gene3D" id="1.10.10.10">
    <property type="entry name" value="Winged helix-like DNA-binding domain superfamily/Winged helix DNA-binding domain"/>
    <property type="match status" value="1"/>
</dbReference>
<protein>
    <submittedName>
        <fullName evidence="8">SigE family RNA polymerase sigma factor</fullName>
    </submittedName>
</protein>
<dbReference type="InterPro" id="IPR013249">
    <property type="entry name" value="RNA_pol_sigma70_r4_t2"/>
</dbReference>
<dbReference type="InterPro" id="IPR036388">
    <property type="entry name" value="WH-like_DNA-bd_sf"/>
</dbReference>
<dbReference type="Gene3D" id="1.10.1740.10">
    <property type="match status" value="1"/>
</dbReference>
<dbReference type="SUPFAM" id="SSF88659">
    <property type="entry name" value="Sigma3 and sigma4 domains of RNA polymerase sigma factors"/>
    <property type="match status" value="1"/>
</dbReference>
<dbReference type="SUPFAM" id="SSF88946">
    <property type="entry name" value="Sigma2 domain of RNA polymerase sigma factors"/>
    <property type="match status" value="1"/>
</dbReference>
<dbReference type="NCBIfam" id="TIGR02983">
    <property type="entry name" value="SigE-fam_strep"/>
    <property type="match status" value="1"/>
</dbReference>
<keyword evidence="5" id="KW-0804">Transcription</keyword>
<keyword evidence="9" id="KW-1185">Reference proteome</keyword>
<dbReference type="InterPro" id="IPR014284">
    <property type="entry name" value="RNA_pol_sigma-70_dom"/>
</dbReference>
<dbReference type="Pfam" id="PF04542">
    <property type="entry name" value="Sigma70_r2"/>
    <property type="match status" value="1"/>
</dbReference>
<reference evidence="8 9" key="1">
    <citation type="submission" date="2024-09" db="EMBL/GenBank/DDBJ databases">
        <authorList>
            <person name="Sun Q."/>
            <person name="Mori K."/>
        </authorList>
    </citation>
    <scope>NUCLEOTIDE SEQUENCE [LARGE SCALE GENOMIC DNA]</scope>
    <source>
        <strain evidence="8 9">JCM 9626</strain>
    </source>
</reference>
<gene>
    <name evidence="8" type="ORF">ACFFRI_20805</name>
</gene>
<dbReference type="NCBIfam" id="TIGR02937">
    <property type="entry name" value="sigma70-ECF"/>
    <property type="match status" value="1"/>
</dbReference>
<evidence type="ECO:0000256" key="2">
    <source>
        <dbReference type="ARBA" id="ARBA00023015"/>
    </source>
</evidence>
<dbReference type="Pfam" id="PF08281">
    <property type="entry name" value="Sigma70_r4_2"/>
    <property type="match status" value="1"/>
</dbReference>
<evidence type="ECO:0000259" key="6">
    <source>
        <dbReference type="Pfam" id="PF04542"/>
    </source>
</evidence>